<dbReference type="InterPro" id="IPR020610">
    <property type="entry name" value="Thiolase_AS"/>
</dbReference>
<comment type="similarity">
    <text evidence="2 7">Belongs to the thiolase-like superfamily. Thiolase family.</text>
</comment>
<proteinExistence type="inferred from homology"/>
<evidence type="ECO:0000256" key="5">
    <source>
        <dbReference type="ARBA" id="ARBA00024073"/>
    </source>
</evidence>
<evidence type="ECO:0000256" key="8">
    <source>
        <dbReference type="SAM" id="Phobius"/>
    </source>
</evidence>
<evidence type="ECO:0000259" key="10">
    <source>
        <dbReference type="Pfam" id="PF02803"/>
    </source>
</evidence>
<reference evidence="11" key="1">
    <citation type="submission" date="2020-11" db="EMBL/GenBank/DDBJ databases">
        <authorList>
            <person name="Konstantinou D."/>
            <person name="Gkelis S."/>
            <person name="Popin R."/>
            <person name="Fewer D."/>
            <person name="Sivonen K."/>
        </authorList>
    </citation>
    <scope>NUCLEOTIDE SEQUENCE</scope>
    <source>
        <strain evidence="11">TAU-MAC 1115</strain>
    </source>
</reference>
<dbReference type="AlphaFoldDB" id="A0A947DGN5"/>
<dbReference type="InterPro" id="IPR020613">
    <property type="entry name" value="Thiolase_CS"/>
</dbReference>
<dbReference type="InterPro" id="IPR016039">
    <property type="entry name" value="Thiolase-like"/>
</dbReference>
<dbReference type="GO" id="GO:0006635">
    <property type="term" value="P:fatty acid beta-oxidation"/>
    <property type="evidence" value="ECO:0007669"/>
    <property type="project" value="TreeGrafter"/>
</dbReference>
<dbReference type="FunFam" id="3.40.47.10:FF:000010">
    <property type="entry name" value="Acetyl-CoA acetyltransferase (Thiolase)"/>
    <property type="match status" value="1"/>
</dbReference>
<dbReference type="CDD" id="cd00751">
    <property type="entry name" value="thiolase"/>
    <property type="match status" value="1"/>
</dbReference>
<keyword evidence="3 7" id="KW-0808">Transferase</keyword>
<feature type="domain" description="Thiolase N-terminal" evidence="9">
    <location>
        <begin position="9"/>
        <end position="264"/>
    </location>
</feature>
<protein>
    <recommendedName>
        <fullName evidence="5">acetyl-CoA C-acyltransferase</fullName>
        <ecNumber evidence="5">2.3.1.16</ecNumber>
    </recommendedName>
</protein>
<dbReference type="PANTHER" id="PTHR43853:SF21">
    <property type="entry name" value="STEROID 3-KETOACYL-COA THIOLASE"/>
    <property type="match status" value="1"/>
</dbReference>
<keyword evidence="8" id="KW-1133">Transmembrane helix</keyword>
<dbReference type="GO" id="GO:0010124">
    <property type="term" value="P:phenylacetate catabolic process"/>
    <property type="evidence" value="ECO:0007669"/>
    <property type="project" value="TreeGrafter"/>
</dbReference>
<dbReference type="PROSITE" id="PS00099">
    <property type="entry name" value="THIOLASE_3"/>
    <property type="match status" value="1"/>
</dbReference>
<dbReference type="PANTHER" id="PTHR43853">
    <property type="entry name" value="3-KETOACYL-COA THIOLASE, PEROXISOMAL"/>
    <property type="match status" value="1"/>
</dbReference>
<evidence type="ECO:0000256" key="1">
    <source>
        <dbReference type="ARBA" id="ARBA00005189"/>
    </source>
</evidence>
<dbReference type="GO" id="GO:0005737">
    <property type="term" value="C:cytoplasm"/>
    <property type="evidence" value="ECO:0007669"/>
    <property type="project" value="UniProtKB-ARBA"/>
</dbReference>
<feature type="active site" description="Acyl-thioester intermediate" evidence="6">
    <location>
        <position position="95"/>
    </location>
</feature>
<evidence type="ECO:0000256" key="2">
    <source>
        <dbReference type="ARBA" id="ARBA00010982"/>
    </source>
</evidence>
<reference evidence="11" key="2">
    <citation type="journal article" date="2021" name="Mar. Drugs">
        <title>Genome Reduction and Secondary Metabolism of the Marine Sponge-Associated Cyanobacterium Leptothoe.</title>
        <authorList>
            <person name="Konstantinou D."/>
            <person name="Popin R.V."/>
            <person name="Fewer D.P."/>
            <person name="Sivonen K."/>
            <person name="Gkelis S."/>
        </authorList>
    </citation>
    <scope>NUCLEOTIDE SEQUENCE</scope>
    <source>
        <strain evidence="11">TAU-MAC 1115</strain>
    </source>
</reference>
<keyword evidence="8" id="KW-0812">Transmembrane</keyword>
<evidence type="ECO:0000313" key="11">
    <source>
        <dbReference type="EMBL" id="MBT9316718.1"/>
    </source>
</evidence>
<keyword evidence="12" id="KW-1185">Reference proteome</keyword>
<dbReference type="EMBL" id="JADOES010000031">
    <property type="protein sequence ID" value="MBT9316718.1"/>
    <property type="molecule type" value="Genomic_DNA"/>
</dbReference>
<dbReference type="NCBIfam" id="TIGR01930">
    <property type="entry name" value="AcCoA-C-Actrans"/>
    <property type="match status" value="1"/>
</dbReference>
<dbReference type="InterPro" id="IPR020615">
    <property type="entry name" value="Thiolase_acyl_enz_int_AS"/>
</dbReference>
<evidence type="ECO:0000256" key="4">
    <source>
        <dbReference type="ARBA" id="ARBA00023315"/>
    </source>
</evidence>
<feature type="active site" description="Proton acceptor" evidence="6">
    <location>
        <position position="381"/>
    </location>
</feature>
<sequence>MRNTYQSAYIVASVRTAVGKAPRGMLRHMRPDDMGAVVVRGAMERLPGLSLDHIEDVIMGCAMPEAEQGYNLGRVIAHRAGLPSSVPGMTVNRLCSSGLQTIAMAHQAVSLGQADVMVAGGVESMSLIPMGGDRWSPNPGMMAEMPQVYTSMGLTAENVAEQFDISRVDQDTFALRSHHNALNAIKNGHFTDEIIPLTVTDTVYKDGDTQTHETRFQIDEGPRADTSLEALAALPPVFRRGGSVTAGNSSQMSDGAAATILMGEAMVRELNLTPMARLLGFAVAGVPPQIMGIGPVEAVPKVLKQVGLSLDDIGLIELNEAFAAQSLAVMRKLGFNQDIVNVNGGAIALGHPLGCSGAKLTATLLHEMKRRRIRYGMVTMCVGGGMGAAGVFENLLL</sequence>
<name>A0A947DGN5_9CYAN</name>
<dbReference type="PROSITE" id="PS00098">
    <property type="entry name" value="THIOLASE_1"/>
    <property type="match status" value="1"/>
</dbReference>
<dbReference type="PIRSF" id="PIRSF000429">
    <property type="entry name" value="Ac-CoA_Ac_transf"/>
    <property type="match status" value="1"/>
</dbReference>
<keyword evidence="8" id="KW-0472">Membrane</keyword>
<keyword evidence="4 7" id="KW-0012">Acyltransferase</keyword>
<organism evidence="11 12">
    <name type="scientific">Leptothoe spongobia TAU-MAC 1115</name>
    <dbReference type="NCBI Taxonomy" id="1967444"/>
    <lineage>
        <taxon>Bacteria</taxon>
        <taxon>Bacillati</taxon>
        <taxon>Cyanobacteriota</taxon>
        <taxon>Cyanophyceae</taxon>
        <taxon>Nodosilineales</taxon>
        <taxon>Cymatolegaceae</taxon>
        <taxon>Leptothoe</taxon>
        <taxon>Leptothoe spongobia</taxon>
    </lineage>
</organism>
<evidence type="ECO:0000256" key="7">
    <source>
        <dbReference type="RuleBase" id="RU003557"/>
    </source>
</evidence>
<dbReference type="InterPro" id="IPR020617">
    <property type="entry name" value="Thiolase_C"/>
</dbReference>
<dbReference type="Proteomes" id="UP000717364">
    <property type="component" value="Unassembled WGS sequence"/>
</dbReference>
<gene>
    <name evidence="11" type="ORF">IXB50_14915</name>
</gene>
<evidence type="ECO:0000256" key="6">
    <source>
        <dbReference type="PIRSR" id="PIRSR000429-1"/>
    </source>
</evidence>
<dbReference type="InterPro" id="IPR050215">
    <property type="entry name" value="Thiolase-like_sf_Thiolase"/>
</dbReference>
<feature type="domain" description="Thiolase C-terminal" evidence="10">
    <location>
        <begin position="272"/>
        <end position="393"/>
    </location>
</feature>
<dbReference type="SUPFAM" id="SSF53901">
    <property type="entry name" value="Thiolase-like"/>
    <property type="match status" value="2"/>
</dbReference>
<accession>A0A947DGN5</accession>
<dbReference type="InterPro" id="IPR002155">
    <property type="entry name" value="Thiolase"/>
</dbReference>
<dbReference type="RefSeq" id="WP_215609784.1">
    <property type="nucleotide sequence ID" value="NZ_JADOES010000031.1"/>
</dbReference>
<dbReference type="PROSITE" id="PS00737">
    <property type="entry name" value="THIOLASE_2"/>
    <property type="match status" value="1"/>
</dbReference>
<dbReference type="GO" id="GO:0003988">
    <property type="term" value="F:acetyl-CoA C-acyltransferase activity"/>
    <property type="evidence" value="ECO:0007669"/>
    <property type="project" value="UniProtKB-EC"/>
</dbReference>
<evidence type="ECO:0000259" key="9">
    <source>
        <dbReference type="Pfam" id="PF00108"/>
    </source>
</evidence>
<feature type="transmembrane region" description="Helical" evidence="8">
    <location>
        <begin position="373"/>
        <end position="392"/>
    </location>
</feature>
<dbReference type="Gene3D" id="3.40.47.10">
    <property type="match status" value="1"/>
</dbReference>
<comment type="pathway">
    <text evidence="1">Lipid metabolism.</text>
</comment>
<feature type="active site" description="Proton acceptor" evidence="6">
    <location>
        <position position="351"/>
    </location>
</feature>
<dbReference type="Pfam" id="PF00108">
    <property type="entry name" value="Thiolase_N"/>
    <property type="match status" value="1"/>
</dbReference>
<dbReference type="InterPro" id="IPR020616">
    <property type="entry name" value="Thiolase_N"/>
</dbReference>
<evidence type="ECO:0000313" key="12">
    <source>
        <dbReference type="Proteomes" id="UP000717364"/>
    </source>
</evidence>
<dbReference type="Pfam" id="PF02803">
    <property type="entry name" value="Thiolase_C"/>
    <property type="match status" value="1"/>
</dbReference>
<dbReference type="EC" id="2.3.1.16" evidence="5"/>
<evidence type="ECO:0000256" key="3">
    <source>
        <dbReference type="ARBA" id="ARBA00022679"/>
    </source>
</evidence>
<comment type="caution">
    <text evidence="11">The sequence shown here is derived from an EMBL/GenBank/DDBJ whole genome shotgun (WGS) entry which is preliminary data.</text>
</comment>